<dbReference type="Pfam" id="PF13707">
    <property type="entry name" value="RloB"/>
    <property type="match status" value="1"/>
</dbReference>
<dbReference type="Proteomes" id="UP000266677">
    <property type="component" value="Unassembled WGS sequence"/>
</dbReference>
<proteinExistence type="predicted"/>
<accession>A0A3A4K4D6</accession>
<keyword evidence="2" id="KW-1185">Reference proteome</keyword>
<dbReference type="RefSeq" id="WP_120044687.1">
    <property type="nucleotide sequence ID" value="NZ_QZFU01000045.1"/>
</dbReference>
<dbReference type="OrthoDB" id="9796523at2"/>
<comment type="caution">
    <text evidence="1">The sequence shown here is derived from an EMBL/GenBank/DDBJ whole genome shotgun (WGS) entry which is preliminary data.</text>
</comment>
<dbReference type="AlphaFoldDB" id="A0A3A4K4D6"/>
<name>A0A3A4K4D6_9NOCA</name>
<evidence type="ECO:0000313" key="2">
    <source>
        <dbReference type="Proteomes" id="UP000266677"/>
    </source>
</evidence>
<sequence>MARRKSARPLTRRAATRAEYRTVVIFCEGVRTEHDYLRAVKNLPGVRANTSVRIELDPKCGVPLTLVERAMERKRDKEIDSCWCVFDVEWPRNHPHLGKALELAKASDIGLAISNPCFELWLILHHRDHTSFIDTHCAERDSRGLDGRAGKQIDAARYMPLRNQAHRRASSLARLHADNGSELPRNNPSSGMFELLDALERT</sequence>
<dbReference type="InterPro" id="IPR025591">
    <property type="entry name" value="RloB"/>
</dbReference>
<protein>
    <submittedName>
        <fullName evidence="1">RloB domain-containing protein</fullName>
    </submittedName>
</protein>
<dbReference type="EMBL" id="QZFU01000045">
    <property type="protein sequence ID" value="RJO69104.1"/>
    <property type="molecule type" value="Genomic_DNA"/>
</dbReference>
<reference evidence="1 2" key="1">
    <citation type="submission" date="2018-09" db="EMBL/GenBank/DDBJ databases">
        <title>YIM PH21274 draft genome.</title>
        <authorList>
            <person name="Miao C."/>
        </authorList>
    </citation>
    <scope>NUCLEOTIDE SEQUENCE [LARGE SCALE GENOMIC DNA]</scope>
    <source>
        <strain evidence="1 2">YIM PH 21724</strain>
    </source>
</reference>
<evidence type="ECO:0000313" key="1">
    <source>
        <dbReference type="EMBL" id="RJO69104.1"/>
    </source>
</evidence>
<gene>
    <name evidence="1" type="ORF">D5S18_31025</name>
</gene>
<organism evidence="1 2">
    <name type="scientific">Nocardia panacis</name>
    <dbReference type="NCBI Taxonomy" id="2340916"/>
    <lineage>
        <taxon>Bacteria</taxon>
        <taxon>Bacillati</taxon>
        <taxon>Actinomycetota</taxon>
        <taxon>Actinomycetes</taxon>
        <taxon>Mycobacteriales</taxon>
        <taxon>Nocardiaceae</taxon>
        <taxon>Nocardia</taxon>
    </lineage>
</organism>